<dbReference type="InterPro" id="IPR025110">
    <property type="entry name" value="AMP-bd_C"/>
</dbReference>
<dbReference type="GO" id="GO:0008610">
    <property type="term" value="P:lipid biosynthetic process"/>
    <property type="evidence" value="ECO:0007669"/>
    <property type="project" value="UniProtKB-ARBA"/>
</dbReference>
<accession>K9XUI3</accession>
<dbReference type="Gene3D" id="2.30.38.10">
    <property type="entry name" value="Luciferase, Domain 3"/>
    <property type="match status" value="1"/>
</dbReference>
<dbReference type="InterPro" id="IPR009081">
    <property type="entry name" value="PP-bd_ACP"/>
</dbReference>
<dbReference type="InterPro" id="IPR006162">
    <property type="entry name" value="Ppantetheine_attach_site"/>
</dbReference>
<dbReference type="FunFam" id="1.10.1200.10:FF:000005">
    <property type="entry name" value="Nonribosomal peptide synthetase 1"/>
    <property type="match status" value="1"/>
</dbReference>
<keyword evidence="5" id="KW-0436">Ligase</keyword>
<dbReference type="STRING" id="111780.Sta7437_2664"/>
<dbReference type="InterPro" id="IPR023213">
    <property type="entry name" value="CAT-like_dom_sf"/>
</dbReference>
<dbReference type="EMBL" id="CP003653">
    <property type="protein sequence ID" value="AFZ36193.1"/>
    <property type="molecule type" value="Genomic_DNA"/>
</dbReference>
<keyword evidence="7" id="KW-0560">Oxidoreductase</keyword>
<dbReference type="HOGENOM" id="CLU_000022_2_4_3"/>
<dbReference type="CDD" id="cd05235">
    <property type="entry name" value="SDR_e1"/>
    <property type="match status" value="1"/>
</dbReference>
<evidence type="ECO:0000256" key="1">
    <source>
        <dbReference type="ARBA" id="ARBA00001957"/>
    </source>
</evidence>
<dbReference type="PIRSF" id="PIRSF001617">
    <property type="entry name" value="Alpha-AR"/>
    <property type="match status" value="1"/>
</dbReference>
<dbReference type="SUPFAM" id="SSF56801">
    <property type="entry name" value="Acetyl-CoA synthetase-like"/>
    <property type="match status" value="1"/>
</dbReference>
<name>K9XUI3_STAC7</name>
<dbReference type="Gene3D" id="3.40.50.980">
    <property type="match status" value="2"/>
</dbReference>
<keyword evidence="3" id="KW-0596">Phosphopantetheine</keyword>
<feature type="domain" description="Carrier" evidence="6">
    <location>
        <begin position="1031"/>
        <end position="1106"/>
    </location>
</feature>
<sequence>MKTETLQGFQLSPQQKRLWLLQQNNRVYLSQAVILIEGKVDLEILQEAVDKIVERQEIMRTNFYRRSGITIPFQVINETSKSVWQNLDLSHLTEQEIELKLIELLQSEQTNNFNLERDSLVRLVLIKLSEESFYLIVTLPSLCADRWTINNLVREISQSYSLCLQGKDFFEEPLQYIQFSEWQNELLIEEAETGKAFWQQQQFKNRNNLSLPGEINSNQYPKLNTIYLTIESNLLNKIHSTTTQTNTNLSTWLSACWYILIWKLTEQSEITIANLFTGRKYQELENTFGLLAQFLPISCTVAKQFTFSEILSTLEDNLHQAEQYQEYYLAENNEQVESNFSVGFEFETLPNPYHADGVSFFPKQKNIQLENFKLKLTCWQNQNDLITEFQYDSNKFDSETITRLGRQYHTLIESIITNPAATVEEITILDRQQLDQLLIEFNNNQTNYPQDRCIHQLFENQVTKTPDNIALVWEGKQLTYIELNQKADQLANYLKKQGVKPNTLVGLYLERSHLAIIGLLGILKAGVAYLPLDSALPTEGLTFRLQDAGVSILLTQHSLLTTISSSTEQIICLDTDWETIAQTKPDNLPTTVTPDNLVYAIYTSGSTGTPKAVAIQHRQLVNYFYSIVERFNLSENATFATVSTLAADLGNTMLFPALGTGGCLHIISQETASDPQAFTNYCQSYPIDYLKIVPSHLSALLTSASKVGFLPQKQLILGGEASNWELIAKIKQQKPNCQIFNHYGPTETTVGVLTYEVKSETEKTGRRRDWETRRLGDEENIFAANQKISPYRYSSSISTTVPIGKPLPNTQVYVLDEKLQPVPLGVPGELYLGGTQVSQGYFNRPELTKEKFIPNPFTVTSRDVPWNVCTPVISISSSAPLNPCILTPILYKTGDKVRYLPDGNLEFLGRIDRQVKIRGFRIELEEIESKLRQHPDLQSVVVTATENSLNHQRLIAYIVTTPQFRLRHHNQETAIASELRNFCVTHFPEYMIPSAFVVLKALPLTANGKIDYQALPNPEQHRPELKQIYLAPRSLLEKQLAEIWQEVLGLEKIGIHDNFFELGGHSLLITQLLAKVRNAFKVDLPLKDLFNAPTIADLAKRLGDREIGRHGEAETVTNLNSEAILDSDIVPSSRDEWPFARGCGVNLIHALTKNDAFLLTGATGFLGAFLLNELLQQTSADIYYLIRAENINLAQERIENKLKSYLLWDESFSQRIIPVVGDLSQPLLGLSKDYFAKLASLIDVIYHNGAWVNFTYPYSQLKAANVLGTQEVLRLAVQNKLKPVHFISTIGVVSAADRKLLTIQEDTSIDHSEQIDSGYTQSKWVAEKLVTIARDRGIPISIYRPGRISGHSKTGVCNPDDHTFRMIRGCIQLGSVFQEDSLVNLTPIDYAVRAIAHLSSQPESLGKTFHIFNPQPTPWQEVVDSVISLGYPLQQLDYQQWRKQLLTTVERHSDHPLSPLISTFTENETTNPEETINQKLDAHNTNSGLTGTSIICPPCDRYLINTYLSYLINKSYLKQPN</sequence>
<evidence type="ECO:0000259" key="6">
    <source>
        <dbReference type="PROSITE" id="PS50075"/>
    </source>
</evidence>
<evidence type="ECO:0000256" key="2">
    <source>
        <dbReference type="ARBA" id="ARBA00006432"/>
    </source>
</evidence>
<evidence type="ECO:0000313" key="7">
    <source>
        <dbReference type="EMBL" id="AFZ36193.1"/>
    </source>
</evidence>
<comment type="cofactor">
    <cofactor evidence="1">
        <name>pantetheine 4'-phosphate</name>
        <dbReference type="ChEBI" id="CHEBI:47942"/>
    </cofactor>
</comment>
<organism evidence="7 8">
    <name type="scientific">Stanieria cyanosphaera (strain ATCC 29371 / PCC 7437)</name>
    <dbReference type="NCBI Taxonomy" id="111780"/>
    <lineage>
        <taxon>Bacteria</taxon>
        <taxon>Bacillati</taxon>
        <taxon>Cyanobacteriota</taxon>
        <taxon>Cyanophyceae</taxon>
        <taxon>Pleurocapsales</taxon>
        <taxon>Dermocarpellaceae</taxon>
        <taxon>Stanieria</taxon>
    </lineage>
</organism>
<dbReference type="PANTHER" id="PTHR44845:SF6">
    <property type="entry name" value="BETA-ALANINE-ACTIVATING ENZYME"/>
    <property type="match status" value="1"/>
</dbReference>
<dbReference type="PANTHER" id="PTHR44845">
    <property type="entry name" value="CARRIER DOMAIN-CONTAINING PROTEIN"/>
    <property type="match status" value="1"/>
</dbReference>
<dbReference type="KEGG" id="scs:Sta7437_2664"/>
<dbReference type="PATRIC" id="fig|111780.3.peg.2769"/>
<dbReference type="InterPro" id="IPR013120">
    <property type="entry name" value="FAR_NAD-bd"/>
</dbReference>
<evidence type="ECO:0000256" key="3">
    <source>
        <dbReference type="ARBA" id="ARBA00022450"/>
    </source>
</evidence>
<dbReference type="FunFam" id="3.30.300.30:FF:000010">
    <property type="entry name" value="Enterobactin synthetase component F"/>
    <property type="match status" value="1"/>
</dbReference>
<dbReference type="Pfam" id="PF00550">
    <property type="entry name" value="PP-binding"/>
    <property type="match status" value="1"/>
</dbReference>
<dbReference type="FunFam" id="3.40.50.980:FF:000001">
    <property type="entry name" value="Non-ribosomal peptide synthetase"/>
    <property type="match status" value="1"/>
</dbReference>
<dbReference type="eggNOG" id="COG3320">
    <property type="taxonomic scope" value="Bacteria"/>
</dbReference>
<evidence type="ECO:0000256" key="4">
    <source>
        <dbReference type="ARBA" id="ARBA00022553"/>
    </source>
</evidence>
<dbReference type="eggNOG" id="COG1020">
    <property type="taxonomic scope" value="Bacteria"/>
</dbReference>
<dbReference type="NCBIfam" id="TIGR01746">
    <property type="entry name" value="Thioester-redct"/>
    <property type="match status" value="1"/>
</dbReference>
<dbReference type="GO" id="GO:0047462">
    <property type="term" value="F:phenylalanine racemase (ATP-hydrolyzing) activity"/>
    <property type="evidence" value="ECO:0007669"/>
    <property type="project" value="UniProtKB-EC"/>
</dbReference>
<dbReference type="Pfam" id="PF00501">
    <property type="entry name" value="AMP-binding"/>
    <property type="match status" value="1"/>
</dbReference>
<evidence type="ECO:0000313" key="8">
    <source>
        <dbReference type="Proteomes" id="UP000010473"/>
    </source>
</evidence>
<dbReference type="Pfam" id="PF13193">
    <property type="entry name" value="AMP-binding_C"/>
    <property type="match status" value="1"/>
</dbReference>
<dbReference type="OrthoDB" id="9778383at2"/>
<dbReference type="RefSeq" id="WP_015193861.1">
    <property type="nucleotide sequence ID" value="NC_019748.1"/>
</dbReference>
<dbReference type="EC" id="1.1.1.170" evidence="7"/>
<reference evidence="8" key="1">
    <citation type="journal article" date="2013" name="Proc. Natl. Acad. Sci. U.S.A.">
        <title>Improving the coverage of the cyanobacterial phylum using diversity-driven genome sequencing.</title>
        <authorList>
            <person name="Shih P.M."/>
            <person name="Wu D."/>
            <person name="Latifi A."/>
            <person name="Axen S.D."/>
            <person name="Fewer D.P."/>
            <person name="Talla E."/>
            <person name="Calteau A."/>
            <person name="Cai F."/>
            <person name="Tandeau de Marsac N."/>
            <person name="Rippka R."/>
            <person name="Herdman M."/>
            <person name="Sivonen K."/>
            <person name="Coursin T."/>
            <person name="Laurent T."/>
            <person name="Goodwin L."/>
            <person name="Nolan M."/>
            <person name="Davenport K.W."/>
            <person name="Han C.S."/>
            <person name="Rubin E.M."/>
            <person name="Eisen J.A."/>
            <person name="Woyke T."/>
            <person name="Gugger M."/>
            <person name="Kerfeld C.A."/>
        </authorList>
    </citation>
    <scope>NUCLEOTIDE SEQUENCE [LARGE SCALE GENOMIC DNA]</scope>
    <source>
        <strain evidence="8">ATCC 29371 / PCC 7437</strain>
    </source>
</reference>
<dbReference type="Gene3D" id="3.30.559.10">
    <property type="entry name" value="Chloramphenicol acetyltransferase-like domain"/>
    <property type="match status" value="1"/>
</dbReference>
<dbReference type="InterPro" id="IPR001242">
    <property type="entry name" value="Condensation_dom"/>
</dbReference>
<dbReference type="Gene3D" id="3.30.559.30">
    <property type="entry name" value="Nonribosomal peptide synthetase, condensation domain"/>
    <property type="match status" value="1"/>
</dbReference>
<dbReference type="Pfam" id="PF07993">
    <property type="entry name" value="NAD_binding_4"/>
    <property type="match status" value="1"/>
</dbReference>
<proteinExistence type="inferred from homology"/>
<dbReference type="InterPro" id="IPR045851">
    <property type="entry name" value="AMP-bd_C_sf"/>
</dbReference>
<dbReference type="Gene3D" id="3.40.50.720">
    <property type="entry name" value="NAD(P)-binding Rossmann-like Domain"/>
    <property type="match status" value="1"/>
</dbReference>
<dbReference type="CDD" id="cd05930">
    <property type="entry name" value="A_NRPS"/>
    <property type="match status" value="1"/>
</dbReference>
<keyword evidence="8" id="KW-1185">Reference proteome</keyword>
<dbReference type="SUPFAM" id="SSF51735">
    <property type="entry name" value="NAD(P)-binding Rossmann-fold domains"/>
    <property type="match status" value="1"/>
</dbReference>
<evidence type="ECO:0000256" key="5">
    <source>
        <dbReference type="ARBA" id="ARBA00022598"/>
    </source>
</evidence>
<dbReference type="EC" id="5.1.1.11" evidence="7"/>
<dbReference type="PROSITE" id="PS00012">
    <property type="entry name" value="PHOSPHOPANTETHEINE"/>
    <property type="match status" value="1"/>
</dbReference>
<keyword evidence="7" id="KW-0413">Isomerase</keyword>
<dbReference type="GO" id="GO:0044550">
    <property type="term" value="P:secondary metabolite biosynthetic process"/>
    <property type="evidence" value="ECO:0007669"/>
    <property type="project" value="UniProtKB-ARBA"/>
</dbReference>
<keyword evidence="4" id="KW-0597">Phosphoprotein</keyword>
<dbReference type="SUPFAM" id="SSF52777">
    <property type="entry name" value="CoA-dependent acyltransferases"/>
    <property type="match status" value="2"/>
</dbReference>
<dbReference type="InterPro" id="IPR036291">
    <property type="entry name" value="NAD(P)-bd_dom_sf"/>
</dbReference>
<dbReference type="GO" id="GO:0000252">
    <property type="term" value="F:3-beta-hydroxysteroid dehydrogenase [NAD(P)+]/C4-decarboxylase activity"/>
    <property type="evidence" value="ECO:0007669"/>
    <property type="project" value="UniProtKB-EC"/>
</dbReference>
<dbReference type="InterPro" id="IPR020806">
    <property type="entry name" value="PKS_PP-bd"/>
</dbReference>
<dbReference type="SMART" id="SM00823">
    <property type="entry name" value="PKS_PP"/>
    <property type="match status" value="1"/>
</dbReference>
<dbReference type="GO" id="GO:0016874">
    <property type="term" value="F:ligase activity"/>
    <property type="evidence" value="ECO:0007669"/>
    <property type="project" value="UniProtKB-KW"/>
</dbReference>
<dbReference type="Gene3D" id="1.10.1200.10">
    <property type="entry name" value="ACP-like"/>
    <property type="match status" value="1"/>
</dbReference>
<dbReference type="InterPro" id="IPR000873">
    <property type="entry name" value="AMP-dep_synth/lig_dom"/>
</dbReference>
<dbReference type="GO" id="GO:0031177">
    <property type="term" value="F:phosphopantetheine binding"/>
    <property type="evidence" value="ECO:0007669"/>
    <property type="project" value="InterPro"/>
</dbReference>
<comment type="similarity">
    <text evidence="2">Belongs to the ATP-dependent AMP-binding enzyme family.</text>
</comment>
<dbReference type="Pfam" id="PF00668">
    <property type="entry name" value="Condensation"/>
    <property type="match status" value="1"/>
</dbReference>
<dbReference type="SUPFAM" id="SSF47336">
    <property type="entry name" value="ACP-like"/>
    <property type="match status" value="1"/>
</dbReference>
<dbReference type="InterPro" id="IPR010080">
    <property type="entry name" value="Thioester_reductase-like_dom"/>
</dbReference>
<dbReference type="PROSITE" id="PS50075">
    <property type="entry name" value="CARRIER"/>
    <property type="match status" value="1"/>
</dbReference>
<protein>
    <submittedName>
        <fullName evidence="7">Thioester reductase domain protein</fullName>
        <ecNumber evidence="7">1.1.1.170</ecNumber>
        <ecNumber evidence="7">5.1.1.11</ecNumber>
    </submittedName>
</protein>
<dbReference type="Proteomes" id="UP000010473">
    <property type="component" value="Chromosome"/>
</dbReference>
<gene>
    <name evidence="7" type="ordered locus">Sta7437_2664</name>
</gene>
<dbReference type="InterPro" id="IPR036736">
    <property type="entry name" value="ACP-like_sf"/>
</dbReference>
<dbReference type="Gene3D" id="3.30.300.30">
    <property type="match status" value="1"/>
</dbReference>